<reference evidence="2" key="1">
    <citation type="submission" date="2025-08" db="UniProtKB">
        <authorList>
            <consortium name="RefSeq"/>
        </authorList>
    </citation>
    <scope>IDENTIFICATION</scope>
    <source>
        <tissue evidence="2">Leaves</tissue>
    </source>
</reference>
<evidence type="ECO:0000313" key="1">
    <source>
        <dbReference type="Proteomes" id="UP000235220"/>
    </source>
</evidence>
<dbReference type="AlphaFoldDB" id="A0A2I4FN86"/>
<dbReference type="STRING" id="51240.A0A2I4FN86"/>
<gene>
    <name evidence="2" type="primary">LOC109000605</name>
</gene>
<organism evidence="1 2">
    <name type="scientific">Juglans regia</name>
    <name type="common">English walnut</name>
    <dbReference type="NCBI Taxonomy" id="51240"/>
    <lineage>
        <taxon>Eukaryota</taxon>
        <taxon>Viridiplantae</taxon>
        <taxon>Streptophyta</taxon>
        <taxon>Embryophyta</taxon>
        <taxon>Tracheophyta</taxon>
        <taxon>Spermatophyta</taxon>
        <taxon>Magnoliopsida</taxon>
        <taxon>eudicotyledons</taxon>
        <taxon>Gunneridae</taxon>
        <taxon>Pentapetalae</taxon>
        <taxon>rosids</taxon>
        <taxon>fabids</taxon>
        <taxon>Fagales</taxon>
        <taxon>Juglandaceae</taxon>
        <taxon>Juglans</taxon>
    </lineage>
</organism>
<dbReference type="Pfam" id="PF08699">
    <property type="entry name" value="ArgoL1"/>
    <property type="match status" value="1"/>
</dbReference>
<name>A0A2I4FN86_JUGRE</name>
<dbReference type="SMART" id="SM01163">
    <property type="entry name" value="DUF1785"/>
    <property type="match status" value="1"/>
</dbReference>
<dbReference type="KEGG" id="jre:109000605"/>
<sequence>MRLSWGTKTHYKFESPPSPEPSPEPYPVFTFYHCTPFSTSTFFLEPVHCRPFPRYASTETSPSSPRLAGKSVDTPQEALTIIDIVLRQLPGQRYVSVGRFLYSPDIKKLQQLGGGLESWRGFYQSIRPTQMGLSLNIANIVDGNLNILSDRIEELKRKETRSLTCSSTSTTTATQ</sequence>
<dbReference type="RefSeq" id="XP_018833098.1">
    <property type="nucleotide sequence ID" value="XM_018977553.2"/>
</dbReference>
<dbReference type="Gramene" id="Jr15_13120_p1">
    <property type="protein sequence ID" value="cds.Jr15_13120_p1"/>
    <property type="gene ID" value="Jr15_13120"/>
</dbReference>
<protein>
    <submittedName>
        <fullName evidence="2">Protein argonaute 5-like</fullName>
    </submittedName>
</protein>
<dbReference type="Proteomes" id="UP000235220">
    <property type="component" value="Chromosome 15"/>
</dbReference>
<dbReference type="InterPro" id="IPR036085">
    <property type="entry name" value="PAZ_dom_sf"/>
</dbReference>
<dbReference type="OrthoDB" id="1938994at2759"/>
<dbReference type="GeneID" id="109000605"/>
<proteinExistence type="predicted"/>
<evidence type="ECO:0000313" key="2">
    <source>
        <dbReference type="RefSeq" id="XP_018833098.1"/>
    </source>
</evidence>
<dbReference type="SUPFAM" id="SSF101690">
    <property type="entry name" value="PAZ domain"/>
    <property type="match status" value="1"/>
</dbReference>
<accession>A0A2I4FN86</accession>
<keyword evidence="1" id="KW-1185">Reference proteome</keyword>
<dbReference type="InterPro" id="IPR014811">
    <property type="entry name" value="ArgoL1"/>
</dbReference>
<dbReference type="PANTHER" id="PTHR22891">
    <property type="entry name" value="EUKARYOTIC TRANSLATION INITIATION FACTOR 2C"/>
    <property type="match status" value="1"/>
</dbReference>